<evidence type="ECO:0000313" key="5">
    <source>
        <dbReference type="Proteomes" id="UP000236340"/>
    </source>
</evidence>
<gene>
    <name evidence="4" type="ORF">C2E25_08335</name>
</gene>
<evidence type="ECO:0000313" key="4">
    <source>
        <dbReference type="EMBL" id="PNU20187.1"/>
    </source>
</evidence>
<organism evidence="4 5">
    <name type="scientific">Geothermobacter hydrogeniphilus</name>
    <dbReference type="NCBI Taxonomy" id="1969733"/>
    <lineage>
        <taxon>Bacteria</taxon>
        <taxon>Pseudomonadati</taxon>
        <taxon>Thermodesulfobacteriota</taxon>
        <taxon>Desulfuromonadia</taxon>
        <taxon>Desulfuromonadales</taxon>
        <taxon>Geothermobacteraceae</taxon>
        <taxon>Geothermobacter</taxon>
    </lineage>
</organism>
<dbReference type="GO" id="GO:0016836">
    <property type="term" value="F:hydro-lyase activity"/>
    <property type="evidence" value="ECO:0007669"/>
    <property type="project" value="UniProtKB-ARBA"/>
</dbReference>
<evidence type="ECO:0000256" key="1">
    <source>
        <dbReference type="ARBA" id="ARBA00005254"/>
    </source>
</evidence>
<keyword evidence="2" id="KW-0456">Lyase</keyword>
<dbReference type="EMBL" id="PPFX01000016">
    <property type="protein sequence ID" value="PNU20187.1"/>
    <property type="molecule type" value="Genomic_DNA"/>
</dbReference>
<name>A0A2K2HA84_9BACT</name>
<proteinExistence type="inferred from homology"/>
<dbReference type="SUPFAM" id="SSF52096">
    <property type="entry name" value="ClpP/crotonase"/>
    <property type="match status" value="1"/>
</dbReference>
<dbReference type="Pfam" id="PF00378">
    <property type="entry name" value="ECH_1"/>
    <property type="match status" value="1"/>
</dbReference>
<dbReference type="InterPro" id="IPR018376">
    <property type="entry name" value="Enoyl-CoA_hyd/isom_CS"/>
</dbReference>
<dbReference type="CDD" id="cd06558">
    <property type="entry name" value="crotonase-like"/>
    <property type="match status" value="1"/>
</dbReference>
<dbReference type="RefSeq" id="WP_103115302.1">
    <property type="nucleotide sequence ID" value="NZ_PPFX01000016.1"/>
</dbReference>
<dbReference type="InterPro" id="IPR014748">
    <property type="entry name" value="Enoyl-CoA_hydra_C"/>
</dbReference>
<accession>A0A2K2HA84</accession>
<dbReference type="PROSITE" id="PS00166">
    <property type="entry name" value="ENOYL_COA_HYDRATASE"/>
    <property type="match status" value="1"/>
</dbReference>
<dbReference type="GO" id="GO:0006635">
    <property type="term" value="P:fatty acid beta-oxidation"/>
    <property type="evidence" value="ECO:0007669"/>
    <property type="project" value="TreeGrafter"/>
</dbReference>
<dbReference type="PANTHER" id="PTHR11941:SF54">
    <property type="entry name" value="ENOYL-COA HYDRATASE, MITOCHONDRIAL"/>
    <property type="match status" value="1"/>
</dbReference>
<dbReference type="Gene3D" id="1.10.12.10">
    <property type="entry name" value="Lyase 2-enoyl-coa Hydratase, Chain A, domain 2"/>
    <property type="match status" value="1"/>
</dbReference>
<evidence type="ECO:0000256" key="3">
    <source>
        <dbReference type="RuleBase" id="RU003707"/>
    </source>
</evidence>
<dbReference type="InterPro" id="IPR001753">
    <property type="entry name" value="Enoyl-CoA_hydra/iso"/>
</dbReference>
<dbReference type="OrthoDB" id="5365311at2"/>
<evidence type="ECO:0000256" key="2">
    <source>
        <dbReference type="ARBA" id="ARBA00023239"/>
    </source>
</evidence>
<dbReference type="Gene3D" id="3.90.226.10">
    <property type="entry name" value="2-enoyl-CoA Hydratase, Chain A, domain 1"/>
    <property type="match status" value="1"/>
</dbReference>
<dbReference type="InterPro" id="IPR029045">
    <property type="entry name" value="ClpP/crotonase-like_dom_sf"/>
</dbReference>
<comment type="similarity">
    <text evidence="1 3">Belongs to the enoyl-CoA hydratase/isomerase family.</text>
</comment>
<sequence length="260" mass="27505">MTFENLLYAVEDGIATVTVNRPRALNALNEATLKELICCFAGIRDDDAVKVVILTGGGEKAFVAGADIAEMHALDAVKAGEFARLGHRMTAVIEDLSKPVIAAVNGFALGGGCELALSCDIRLASENARFGQPEVNLGVIPGFGGTQRLARLIGKGLASELLMTGDMIDAVEAHRVGLVNKIFPAAELLPGARKMAEKIVSKGQVAIGFVKRALRDGLETDLTRACAMEADLFGLCFATADQKEGMQAFLEKRPAKFTGK</sequence>
<comment type="caution">
    <text evidence="4">The sequence shown here is derived from an EMBL/GenBank/DDBJ whole genome shotgun (WGS) entry which is preliminary data.</text>
</comment>
<reference evidence="4 5" key="1">
    <citation type="journal article" date="2018" name="Genome Announc.">
        <title>Genome Sequence of Geothermobacter sp. HR-1 Iron Reducer from the Loihi Seamount.</title>
        <authorList>
            <person name="Smith H."/>
            <person name="Abuyen K."/>
            <person name="Tremblay J."/>
            <person name="Savalia P."/>
            <person name="Perez-Rodriguez I."/>
            <person name="Emerson D."/>
            <person name="Tully B."/>
            <person name="Amend J."/>
        </authorList>
    </citation>
    <scope>NUCLEOTIDE SEQUENCE [LARGE SCALE GENOMIC DNA]</scope>
    <source>
        <strain evidence="4 5">HR-1</strain>
    </source>
</reference>
<dbReference type="PANTHER" id="PTHR11941">
    <property type="entry name" value="ENOYL-COA HYDRATASE-RELATED"/>
    <property type="match status" value="1"/>
</dbReference>
<dbReference type="FunFam" id="3.90.226.10:FF:000009">
    <property type="entry name" value="Carnitinyl-CoA dehydratase"/>
    <property type="match status" value="1"/>
</dbReference>
<dbReference type="AlphaFoldDB" id="A0A2K2HA84"/>
<dbReference type="FunFam" id="1.10.12.10:FF:000001">
    <property type="entry name" value="Probable enoyl-CoA hydratase, mitochondrial"/>
    <property type="match status" value="1"/>
</dbReference>
<protein>
    <submittedName>
        <fullName evidence="4">Crotonase</fullName>
    </submittedName>
</protein>
<dbReference type="Proteomes" id="UP000236340">
    <property type="component" value="Unassembled WGS sequence"/>
</dbReference>